<reference evidence="1 2" key="1">
    <citation type="submission" date="2024-09" db="EMBL/GenBank/DDBJ databases">
        <title>Draft genome sequence of Candidatus Magnetaquicoccaceae bacterium FCR-1.</title>
        <authorList>
            <person name="Shimoshige H."/>
            <person name="Shimamura S."/>
            <person name="Taoka A."/>
            <person name="Kobayashi H."/>
            <person name="Maekawa T."/>
        </authorList>
    </citation>
    <scope>NUCLEOTIDE SEQUENCE [LARGE SCALE GENOMIC DNA]</scope>
    <source>
        <strain evidence="1 2">FCR-1</strain>
    </source>
</reference>
<evidence type="ECO:0000313" key="2">
    <source>
        <dbReference type="Proteomes" id="UP001628193"/>
    </source>
</evidence>
<accession>A0ABQ0C9C6</accession>
<sequence>MGVASNGDPVTALSLGLRPGLSELVQAHLPGLTRRIIGEEVERLRAEAFSVPVEPALLAEALRQAFEPLVERTARETARIMLRDILPEMAERLVREEIARIGQSD</sequence>
<organism evidence="1 2">
    <name type="scientific">Candidatus Magnetaquiglobus chichijimensis</name>
    <dbReference type="NCBI Taxonomy" id="3141448"/>
    <lineage>
        <taxon>Bacteria</taxon>
        <taxon>Pseudomonadati</taxon>
        <taxon>Pseudomonadota</taxon>
        <taxon>Magnetococcia</taxon>
        <taxon>Magnetococcales</taxon>
        <taxon>Candidatus Magnetaquicoccaceae</taxon>
        <taxon>Candidatus Magnetaquiglobus</taxon>
    </lineage>
</organism>
<dbReference type="Proteomes" id="UP001628193">
    <property type="component" value="Unassembled WGS sequence"/>
</dbReference>
<comment type="caution">
    <text evidence="1">The sequence shown here is derived from an EMBL/GenBank/DDBJ whole genome shotgun (WGS) entry which is preliminary data.</text>
</comment>
<proteinExistence type="predicted"/>
<keyword evidence="2" id="KW-1185">Reference proteome</keyword>
<protein>
    <submittedName>
        <fullName evidence="1">Uncharacterized protein</fullName>
    </submittedName>
</protein>
<gene>
    <name evidence="1" type="ORF">SIID45300_01803</name>
</gene>
<evidence type="ECO:0000313" key="1">
    <source>
        <dbReference type="EMBL" id="GAB0057475.1"/>
    </source>
</evidence>
<name>A0ABQ0C9C6_9PROT</name>
<dbReference type="EMBL" id="BAAFGK010000004">
    <property type="protein sequence ID" value="GAB0057475.1"/>
    <property type="molecule type" value="Genomic_DNA"/>
</dbReference>